<dbReference type="PROSITE" id="PS51186">
    <property type="entry name" value="GNAT"/>
    <property type="match status" value="1"/>
</dbReference>
<dbReference type="InterPro" id="IPR016181">
    <property type="entry name" value="Acyl_CoA_acyltransferase"/>
</dbReference>
<dbReference type="GO" id="GO:0016747">
    <property type="term" value="F:acyltransferase activity, transferring groups other than amino-acyl groups"/>
    <property type="evidence" value="ECO:0007669"/>
    <property type="project" value="InterPro"/>
</dbReference>
<name>A0A1I5TL07_9ACTN</name>
<dbReference type="Gene3D" id="3.40.630.30">
    <property type="match status" value="1"/>
</dbReference>
<dbReference type="AlphaFoldDB" id="A0A1I5TL07"/>
<dbReference type="STRING" id="1523247.SAMN05660464_4371"/>
<evidence type="ECO:0000313" key="3">
    <source>
        <dbReference type="Proteomes" id="UP000198857"/>
    </source>
</evidence>
<dbReference type="CDD" id="cd04301">
    <property type="entry name" value="NAT_SF"/>
    <property type="match status" value="1"/>
</dbReference>
<dbReference type="InterPro" id="IPR000182">
    <property type="entry name" value="GNAT_dom"/>
</dbReference>
<accession>A0A1I5TL07</accession>
<organism evidence="2 3">
    <name type="scientific">Geodermatophilus dictyosporus</name>
    <dbReference type="NCBI Taxonomy" id="1523247"/>
    <lineage>
        <taxon>Bacteria</taxon>
        <taxon>Bacillati</taxon>
        <taxon>Actinomycetota</taxon>
        <taxon>Actinomycetes</taxon>
        <taxon>Geodermatophilales</taxon>
        <taxon>Geodermatophilaceae</taxon>
        <taxon>Geodermatophilus</taxon>
    </lineage>
</organism>
<reference evidence="3" key="1">
    <citation type="submission" date="2016-10" db="EMBL/GenBank/DDBJ databases">
        <authorList>
            <person name="Varghese N."/>
            <person name="Submissions S."/>
        </authorList>
    </citation>
    <scope>NUCLEOTIDE SEQUENCE [LARGE SCALE GENOMIC DNA]</scope>
    <source>
        <strain evidence="3">DSM 44208</strain>
    </source>
</reference>
<proteinExistence type="predicted"/>
<sequence length="196" mass="20944">MIEAMPSAEPTAGATAGPTLEVTAVDAVDPELRRRLLACWTDVTNAGGAVGFVPPVTADDVAPVLDALLERVRQGRERLVVLRVDGEPAGWAVLSLSLSPLRRHWATVLRVQVHPSRQGRGLGRVLLSGVHDVARAQGLEMLHLTVRSGYGLERFYAGLGYREFGRMPGAIRVAPGDDREEVHLVVTLGPPAQPAG</sequence>
<protein>
    <submittedName>
        <fullName evidence="2">L-amino acid N-acyltransferase YncA</fullName>
    </submittedName>
</protein>
<dbReference type="Proteomes" id="UP000198857">
    <property type="component" value="Unassembled WGS sequence"/>
</dbReference>
<dbReference type="SUPFAM" id="SSF55729">
    <property type="entry name" value="Acyl-CoA N-acyltransferases (Nat)"/>
    <property type="match status" value="1"/>
</dbReference>
<dbReference type="Pfam" id="PF00583">
    <property type="entry name" value="Acetyltransf_1"/>
    <property type="match status" value="1"/>
</dbReference>
<keyword evidence="2" id="KW-0808">Transferase</keyword>
<keyword evidence="3" id="KW-1185">Reference proteome</keyword>
<evidence type="ECO:0000313" key="2">
    <source>
        <dbReference type="EMBL" id="SFP83317.1"/>
    </source>
</evidence>
<dbReference type="EMBL" id="FOWQ01000009">
    <property type="protein sequence ID" value="SFP83317.1"/>
    <property type="molecule type" value="Genomic_DNA"/>
</dbReference>
<keyword evidence="2" id="KW-0012">Acyltransferase</keyword>
<gene>
    <name evidence="2" type="ORF">SAMN05660464_4371</name>
</gene>
<feature type="domain" description="N-acetyltransferase" evidence="1">
    <location>
        <begin position="23"/>
        <end position="189"/>
    </location>
</feature>
<evidence type="ECO:0000259" key="1">
    <source>
        <dbReference type="PROSITE" id="PS51186"/>
    </source>
</evidence>